<evidence type="ECO:0000313" key="2">
    <source>
        <dbReference type="EMBL" id="CBL34315.1"/>
    </source>
</evidence>
<evidence type="ECO:0000259" key="1">
    <source>
        <dbReference type="Pfam" id="PF19854"/>
    </source>
</evidence>
<protein>
    <recommendedName>
        <fullName evidence="1">DUF6329 domain-containing protein</fullName>
    </recommendedName>
</protein>
<name>D4MKN2_9FIRM</name>
<dbReference type="PATRIC" id="fig|717961.3.peg.1413"/>
<evidence type="ECO:0000313" key="3">
    <source>
        <dbReference type="Proteomes" id="UP000007050"/>
    </source>
</evidence>
<organism evidence="2 3">
    <name type="scientific">[Eubacterium] siraeum V10Sc8a</name>
    <dbReference type="NCBI Taxonomy" id="717961"/>
    <lineage>
        <taxon>Bacteria</taxon>
        <taxon>Bacillati</taxon>
        <taxon>Bacillota</taxon>
        <taxon>Clostridia</taxon>
        <taxon>Eubacteriales</taxon>
        <taxon>Oscillospiraceae</taxon>
        <taxon>Oscillospiraceae incertae sedis</taxon>
    </lineage>
</organism>
<reference evidence="2 3" key="1">
    <citation type="submission" date="2010-03" db="EMBL/GenBank/DDBJ databases">
        <title>The genome sequence of Eubacterium siraeum V10Sc8a.</title>
        <authorList>
            <consortium name="metaHIT consortium -- http://www.metahit.eu/"/>
            <person name="Pajon A."/>
            <person name="Turner K."/>
            <person name="Parkhill J."/>
            <person name="Duncan S."/>
            <person name="Flint H."/>
        </authorList>
    </citation>
    <scope>NUCLEOTIDE SEQUENCE [LARGE SCALE GENOMIC DNA]</scope>
    <source>
        <strain evidence="2 3">V10Sc8a</strain>
    </source>
</reference>
<dbReference type="BioCyc" id="ESIR717961:G136L-1090-MONOMER"/>
<proteinExistence type="predicted"/>
<feature type="domain" description="DUF6329" evidence="1">
    <location>
        <begin position="63"/>
        <end position="99"/>
    </location>
</feature>
<accession>D4MKN2</accession>
<dbReference type="HOGENOM" id="CLU_1029531_0_0_9"/>
<dbReference type="InterPro" id="IPR046292">
    <property type="entry name" value="DUF6329"/>
</dbReference>
<dbReference type="Pfam" id="PF19854">
    <property type="entry name" value="DUF6329"/>
    <property type="match status" value="1"/>
</dbReference>
<dbReference type="KEGG" id="esr:ES1_13280"/>
<gene>
    <name evidence="2" type="ORF">ES1_13280</name>
</gene>
<reference evidence="2 3" key="2">
    <citation type="submission" date="2010-03" db="EMBL/GenBank/DDBJ databases">
        <authorList>
            <person name="Pajon A."/>
        </authorList>
    </citation>
    <scope>NUCLEOTIDE SEQUENCE [LARGE SCALE GENOMIC DNA]</scope>
    <source>
        <strain evidence="2 3">V10Sc8a</strain>
    </source>
</reference>
<dbReference type="Proteomes" id="UP000007050">
    <property type="component" value="Chromosome"/>
</dbReference>
<dbReference type="EMBL" id="FP929059">
    <property type="protein sequence ID" value="CBL34315.1"/>
    <property type="molecule type" value="Genomic_DNA"/>
</dbReference>
<sequence>MADKLILNANMICKADRFNLKNVAVEKVIEVSKAEFKRFVEKPLERNYYLSTYKELSGFYDDTYHGVLFVNSESGDGLLVNSEGADYARYSQYIPNARALVQAHEQTAAMSELEKYILEKIDHWLDEYPKETELNVPIKEMLDDPQLRIQLSGAIQETIKSHPKIGSFENKNGRMLAVKKELSEIKLYCPLTFRVEPDDPCDNLDEVDSANYIGYDHEINAAVRADLYSDEGAVKRGLAAYFHDDNLDKKVYSAVPKVELEIGISMELSL</sequence>
<dbReference type="AlphaFoldDB" id="D4MKN2"/>